<sequence>MAYTLPILPYAYDALEPHIDAQTMEIHYTKHHATYINNLNAALEGTEYADLPIEELLRRLKSLPESLQGAVRNNGGGHANHSLFWTVMAQDGGGKPKGEVAKAIDQQLGGFETLKDAFTKAALSRFGSGWSLLNVTPSKTLVVESSANQDSPLCDGKTPILCLDVWEHAYYLHYQNRRADYVNAFYNVINWDEVERRYVAAMS</sequence>
<feature type="binding site" evidence="5">
    <location>
        <position position="81"/>
    </location>
    <ligand>
        <name>Mn(2+)</name>
        <dbReference type="ChEBI" id="CHEBI:29035"/>
    </ligand>
</feature>
<dbReference type="Proteomes" id="UP000474061">
    <property type="component" value="Unassembled WGS sequence"/>
</dbReference>
<reference evidence="10" key="2">
    <citation type="journal article" date="2020" name="Appl. Environ. Microbiol.">
        <title>Multiple intercontinental introductions associated with the emergence of a plant pathogen in Europe.</title>
        <authorList>
            <person name="Landa B.B."/>
            <person name="Castillo A.I."/>
            <person name="Giampetruzzi A."/>
            <person name="Kahn A."/>
            <person name="Roman-Ecija M."/>
            <person name="Velasco-Amo M.P."/>
            <person name="Navas-Cortes J.A."/>
            <person name="Marco-Noales E."/>
            <person name="Barbe S."/>
            <person name="Moralejo E."/>
            <person name="Coletta-Filho H.D."/>
            <person name="Saldarelli P."/>
            <person name="Saponari M."/>
            <person name="Almeida R.P.P."/>
        </authorList>
    </citation>
    <scope>NUCLEOTIDE SEQUENCE</scope>
    <source>
        <strain evidence="10">XYL1981</strain>
    </source>
</reference>
<protein>
    <recommendedName>
        <fullName evidence="2 6">Superoxide dismutase</fullName>
        <ecNumber evidence="2 6">1.15.1.1</ecNumber>
    </recommendedName>
</protein>
<dbReference type="FunFam" id="3.55.40.20:FF:000001">
    <property type="entry name" value="Superoxide dismutase"/>
    <property type="match status" value="1"/>
</dbReference>
<dbReference type="RefSeq" id="WP_004084676.1">
    <property type="nucleotide sequence ID" value="NZ_CP047134.1"/>
</dbReference>
<evidence type="ECO:0000256" key="1">
    <source>
        <dbReference type="ARBA" id="ARBA00008714"/>
    </source>
</evidence>
<dbReference type="EMBL" id="VDCJ01000353">
    <property type="protein sequence ID" value="MRU24821.1"/>
    <property type="molecule type" value="Genomic_DNA"/>
</dbReference>
<dbReference type="GO" id="GO:0005737">
    <property type="term" value="C:cytoplasm"/>
    <property type="evidence" value="ECO:0007669"/>
    <property type="project" value="TreeGrafter"/>
</dbReference>
<dbReference type="Pfam" id="PF00081">
    <property type="entry name" value="Sod_Fe_N"/>
    <property type="match status" value="1"/>
</dbReference>
<keyword evidence="4 6" id="KW-0560">Oxidoreductase</keyword>
<comment type="function">
    <text evidence="6">Destroys radicals which are normally produced within the cells and which are toxic to biological systems.</text>
</comment>
<dbReference type="Gene3D" id="1.10.287.990">
    <property type="entry name" value="Fe,Mn superoxide dismutase (SOD) domain"/>
    <property type="match status" value="1"/>
</dbReference>
<reference evidence="9" key="4">
    <citation type="journal article" date="2023" name="Commun. Biol.">
        <title>Suspicions of two bridgehead invasions of Xylella fastidiosa subsp. multiplex in France.</title>
        <authorList>
            <person name="Dupas E."/>
            <person name="Durand K."/>
            <person name="Rieux A."/>
            <person name="Briand M."/>
            <person name="Pruvost O."/>
            <person name="Cunty A."/>
            <person name="Denance N."/>
            <person name="Donnadieu C."/>
            <person name="Legendre B."/>
            <person name="Lopez-Roques C."/>
            <person name="Cesbron S."/>
            <person name="Ravigne V."/>
            <person name="Jacques M.A."/>
        </authorList>
    </citation>
    <scope>NUCLEOTIDE SEQUENCE</scope>
    <source>
        <strain evidence="9">CFBP8070</strain>
    </source>
</reference>
<name>A0A9Q4QTN7_XYLFS</name>
<evidence type="ECO:0000256" key="6">
    <source>
        <dbReference type="RuleBase" id="RU000414"/>
    </source>
</evidence>
<dbReference type="Proteomes" id="UP001220702">
    <property type="component" value="Unassembled WGS sequence"/>
</dbReference>
<dbReference type="InterPro" id="IPR019833">
    <property type="entry name" value="Mn/Fe_SOD_BS"/>
</dbReference>
<dbReference type="InterPro" id="IPR019831">
    <property type="entry name" value="Mn/Fe_SOD_N"/>
</dbReference>
<dbReference type="GO" id="GO:0030145">
    <property type="term" value="F:manganese ion binding"/>
    <property type="evidence" value="ECO:0007669"/>
    <property type="project" value="UniProtKB-ARBA"/>
</dbReference>
<feature type="domain" description="Manganese/iron superoxide dismutase C-terminal" evidence="8">
    <location>
        <begin position="96"/>
        <end position="197"/>
    </location>
</feature>
<dbReference type="PANTHER" id="PTHR43595:SF2">
    <property type="entry name" value="SMALL RIBOSOMAL SUBUNIT PROTEIN MS42"/>
    <property type="match status" value="1"/>
</dbReference>
<dbReference type="PANTHER" id="PTHR43595">
    <property type="entry name" value="37S RIBOSOMAL PROTEIN S26, MITOCHONDRIAL"/>
    <property type="match status" value="1"/>
</dbReference>
<reference evidence="10" key="1">
    <citation type="submission" date="2019-05" db="EMBL/GenBank/DDBJ databases">
        <authorList>
            <person name="Castillo A."/>
            <person name="Giampetruzzi A."/>
            <person name="Landa B."/>
            <person name="Saponari M."/>
            <person name="Almeida R.P.P."/>
            <person name="Moralejo E."/>
            <person name="Marco-Noales E."/>
            <person name="Velasco-Amo M.P."/>
            <person name="Roman-Ecija M."/>
            <person name="Navarro I."/>
            <person name="Monterde A."/>
            <person name="Barbe S."/>
        </authorList>
    </citation>
    <scope>NUCLEOTIDE SEQUENCE</scope>
    <source>
        <strain evidence="10">XYL1981</strain>
    </source>
</reference>
<comment type="caution">
    <text evidence="10">The sequence shown here is derived from an EMBL/GenBank/DDBJ whole genome shotgun (WGS) entry which is preliminary data.</text>
</comment>
<dbReference type="InterPro" id="IPR036324">
    <property type="entry name" value="Mn/Fe_SOD_N_sf"/>
</dbReference>
<feature type="binding site" evidence="5">
    <location>
        <position position="27"/>
    </location>
    <ligand>
        <name>Mn(2+)</name>
        <dbReference type="ChEBI" id="CHEBI:29035"/>
    </ligand>
</feature>
<keyword evidence="3 5" id="KW-0479">Metal-binding</keyword>
<dbReference type="InterPro" id="IPR001189">
    <property type="entry name" value="Mn/Fe_SOD"/>
</dbReference>
<evidence type="ECO:0000256" key="2">
    <source>
        <dbReference type="ARBA" id="ARBA00012682"/>
    </source>
</evidence>
<dbReference type="GO" id="GO:0004784">
    <property type="term" value="F:superoxide dismutase activity"/>
    <property type="evidence" value="ECO:0007669"/>
    <property type="project" value="UniProtKB-EC"/>
</dbReference>
<dbReference type="InterPro" id="IPR036314">
    <property type="entry name" value="SOD_C_sf"/>
</dbReference>
<evidence type="ECO:0000256" key="5">
    <source>
        <dbReference type="PIRSR" id="PIRSR000349-1"/>
    </source>
</evidence>
<accession>A0A9Q4QTN7</accession>
<evidence type="ECO:0000256" key="3">
    <source>
        <dbReference type="ARBA" id="ARBA00022723"/>
    </source>
</evidence>
<comment type="similarity">
    <text evidence="1 6">Belongs to the iron/manganese superoxide dismutase family.</text>
</comment>
<proteinExistence type="inferred from homology"/>
<dbReference type="FunFam" id="1.10.287.990:FF:000001">
    <property type="entry name" value="Superoxide dismutase"/>
    <property type="match status" value="1"/>
</dbReference>
<evidence type="ECO:0000256" key="4">
    <source>
        <dbReference type="ARBA" id="ARBA00023002"/>
    </source>
</evidence>
<dbReference type="EC" id="1.15.1.1" evidence="2 6"/>
<evidence type="ECO:0000313" key="11">
    <source>
        <dbReference type="Proteomes" id="UP000474061"/>
    </source>
</evidence>
<dbReference type="SUPFAM" id="SSF54719">
    <property type="entry name" value="Fe,Mn superoxide dismutase (SOD), C-terminal domain"/>
    <property type="match status" value="1"/>
</dbReference>
<evidence type="ECO:0000313" key="10">
    <source>
        <dbReference type="EMBL" id="MRU24821.1"/>
    </source>
</evidence>
<dbReference type="InterPro" id="IPR019832">
    <property type="entry name" value="Mn/Fe_SOD_C"/>
</dbReference>
<feature type="binding site" evidence="5">
    <location>
        <position position="168"/>
    </location>
    <ligand>
        <name>Mn(2+)</name>
        <dbReference type="ChEBI" id="CHEBI:29035"/>
    </ligand>
</feature>
<dbReference type="Gene3D" id="3.55.40.20">
    <property type="entry name" value="Iron/manganese superoxide dismutase, C-terminal domain"/>
    <property type="match status" value="1"/>
</dbReference>
<dbReference type="PRINTS" id="PR01703">
    <property type="entry name" value="MNSODISMTASE"/>
</dbReference>
<feature type="binding site" evidence="5">
    <location>
        <position position="164"/>
    </location>
    <ligand>
        <name>Mn(2+)</name>
        <dbReference type="ChEBI" id="CHEBI:29035"/>
    </ligand>
</feature>
<dbReference type="Pfam" id="PF02777">
    <property type="entry name" value="Sod_Fe_C"/>
    <property type="match status" value="1"/>
</dbReference>
<feature type="domain" description="Manganese/iron superoxide dismutase N-terminal" evidence="7">
    <location>
        <begin position="3"/>
        <end position="89"/>
    </location>
</feature>
<dbReference type="EMBL" id="JAJKGN010000001">
    <property type="protein sequence ID" value="MDC6407655.1"/>
    <property type="molecule type" value="Genomic_DNA"/>
</dbReference>
<dbReference type="PROSITE" id="PS00088">
    <property type="entry name" value="SOD_MN"/>
    <property type="match status" value="1"/>
</dbReference>
<evidence type="ECO:0000259" key="7">
    <source>
        <dbReference type="Pfam" id="PF00081"/>
    </source>
</evidence>
<dbReference type="AlphaFoldDB" id="A0A9Q4QTN7"/>
<dbReference type="PIRSF" id="PIRSF000349">
    <property type="entry name" value="SODismutase"/>
    <property type="match status" value="1"/>
</dbReference>
<comment type="catalytic activity">
    <reaction evidence="6">
        <text>2 superoxide + 2 H(+) = H2O2 + O2</text>
        <dbReference type="Rhea" id="RHEA:20696"/>
        <dbReference type="ChEBI" id="CHEBI:15378"/>
        <dbReference type="ChEBI" id="CHEBI:15379"/>
        <dbReference type="ChEBI" id="CHEBI:16240"/>
        <dbReference type="ChEBI" id="CHEBI:18421"/>
        <dbReference type="EC" id="1.15.1.1"/>
    </reaction>
</comment>
<dbReference type="SUPFAM" id="SSF46609">
    <property type="entry name" value="Fe,Mn superoxide dismutase (SOD), N-terminal domain"/>
    <property type="match status" value="1"/>
</dbReference>
<evidence type="ECO:0000259" key="8">
    <source>
        <dbReference type="Pfam" id="PF02777"/>
    </source>
</evidence>
<organism evidence="10 11">
    <name type="scientific">Xylella fastidiosa subsp. multiplex</name>
    <dbReference type="NCBI Taxonomy" id="644357"/>
    <lineage>
        <taxon>Bacteria</taxon>
        <taxon>Pseudomonadati</taxon>
        <taxon>Pseudomonadota</taxon>
        <taxon>Gammaproteobacteria</taxon>
        <taxon>Lysobacterales</taxon>
        <taxon>Lysobacteraceae</taxon>
        <taxon>Xylella</taxon>
    </lineage>
</organism>
<evidence type="ECO:0000313" key="9">
    <source>
        <dbReference type="EMBL" id="MDC6407655.1"/>
    </source>
</evidence>
<gene>
    <name evidence="10" type="ORF">FG476_12395</name>
    <name evidence="9" type="ORF">LOK82_02795</name>
</gene>
<reference evidence="9" key="3">
    <citation type="submission" date="2021-11" db="EMBL/GenBank/DDBJ databases">
        <authorList>
            <person name="Denance N."/>
            <person name="Briand M."/>
            <person name="Dupas E."/>
            <person name="Durand K."/>
            <person name="Legendre B."/>
            <person name="Cunty A."/>
            <person name="Donnadieu C."/>
            <person name="Lopez Roques C."/>
            <person name="Cesbron S."/>
            <person name="Jacques M.A."/>
        </authorList>
    </citation>
    <scope>NUCLEOTIDE SEQUENCE</scope>
    <source>
        <strain evidence="9">CFBP8070</strain>
    </source>
</reference>